<keyword evidence="1" id="KW-0812">Transmembrane</keyword>
<keyword evidence="1" id="KW-0472">Membrane</keyword>
<dbReference type="Proteomes" id="UP000436141">
    <property type="component" value="Unassembled WGS sequence"/>
</dbReference>
<dbReference type="EMBL" id="WUIY01000006">
    <property type="protein sequence ID" value="MXI73272.1"/>
    <property type="molecule type" value="Genomic_DNA"/>
</dbReference>
<feature type="transmembrane region" description="Helical" evidence="1">
    <location>
        <begin position="20"/>
        <end position="48"/>
    </location>
</feature>
<protein>
    <submittedName>
        <fullName evidence="2">Uncharacterized protein</fullName>
    </submittedName>
</protein>
<dbReference type="RefSeq" id="WP_159457328.1">
    <property type="nucleotide sequence ID" value="NZ_BDPJ01000024.1"/>
</dbReference>
<accession>A0A6N8QT89</accession>
<evidence type="ECO:0000313" key="2">
    <source>
        <dbReference type="EMBL" id="MXI73272.1"/>
    </source>
</evidence>
<proteinExistence type="predicted"/>
<reference evidence="2 3" key="1">
    <citation type="submission" date="2019-12" db="EMBL/GenBank/DDBJ databases">
        <title>Enteriobacteria Tanzani isolates_10434.</title>
        <authorList>
            <person name="Subbiah M."/>
            <person name="Call D."/>
        </authorList>
    </citation>
    <scope>NUCLEOTIDE SEQUENCE [LARGE SCALE GENOMIC DNA]</scope>
    <source>
        <strain evidence="2 3">10434wD1</strain>
    </source>
</reference>
<organism evidence="2 3">
    <name type="scientific">Escherichia coli</name>
    <dbReference type="NCBI Taxonomy" id="562"/>
    <lineage>
        <taxon>Bacteria</taxon>
        <taxon>Pseudomonadati</taxon>
        <taxon>Pseudomonadota</taxon>
        <taxon>Gammaproteobacteria</taxon>
        <taxon>Enterobacterales</taxon>
        <taxon>Enterobacteriaceae</taxon>
        <taxon>Escherichia</taxon>
    </lineage>
</organism>
<evidence type="ECO:0000313" key="3">
    <source>
        <dbReference type="Proteomes" id="UP000436141"/>
    </source>
</evidence>
<gene>
    <name evidence="2" type="ORF">GRW05_02915</name>
</gene>
<sequence>MMLVAISAIHQQSDTEIGLLYVLFFTVLALFELGIELFALINFCVTFLGKL</sequence>
<evidence type="ECO:0000256" key="1">
    <source>
        <dbReference type="SAM" id="Phobius"/>
    </source>
</evidence>
<comment type="caution">
    <text evidence="2">The sequence shown here is derived from an EMBL/GenBank/DDBJ whole genome shotgun (WGS) entry which is preliminary data.</text>
</comment>
<dbReference type="AlphaFoldDB" id="A0A6N8QT89"/>
<keyword evidence="1" id="KW-1133">Transmembrane helix</keyword>
<name>A0A6N8QT89_ECOLX</name>